<sequence length="813" mass="93315">MEFIQPLPKSPITLDFYGLYYSFANFLYSIYSDNDTIDPMQALMKFKNTLPKSFLNRQMDHEFFLIIQIFIQTGLLSNENSEPNKPETLQLSPNWRPIIDHIANSVRNYNKAGRQYAPKTKEIQIGENRQCRTIAMLGQLVLNELRNGADSREKISEKTGFARQRICTVLSVFKALGVVKEFGTRRKLRIELNRVQERFLPQCNSRLLELNKLKNEKKKIAKETFEMFEKLKENRKVFESQEQISNYQEIIKKIVGTFEINEPQFYDYNSKNNFILDPNSKVLPKYNQPSELDRIKNKRNSDQMTSNDSHSNDKASSKPRKIYLIKTKKKKYKLIIGNNRNRTDSINANSANHYQNNFNYNILRQNHTNHNNIFNQNNNVNNSNSGDSGNNNNNNHNNNNNNGIGKIKIKLPKNEKIRNIQNIKRTKLTENENLKNDNNSKNEVTPLQTLNSKKEDNAFLKSQMDQKHPLYLNLNNINKSNINNNNTTNNNSSNSNSNNNNNKQLNEKKAMNIRMNLPNGSKTTNLKDIPDNKFDDFLKTALENFSDISKSLQIPSGKNKIIIEEIKKEEGDRASPNLSLSISPFYNLNSNYFRYVKTPNMTTPNLSTPNLTTPNLTTPNLTTPNLTTPNLTTPNLTLNHNFNITPSLNPNSSQFPTNPNSKERLSSPPIFQSISPFMFMESSGLTPPYPSMKLGVPPTTSPYYYLSPPPLFTKPNLNTNTKIPNQSKVATTNTANTQNNISSSDQNKFEFPKQTQNQSIPNQIQNPMTETTNQPNTISKVNKDHPAQPQFKTPFFQKRGVSDIKKFFGFGFK</sequence>
<feature type="compositionally biased region" description="Basic and acidic residues" evidence="1">
    <location>
        <begin position="427"/>
        <end position="440"/>
    </location>
</feature>
<comment type="caution">
    <text evidence="2">The sequence shown here is derived from an EMBL/GenBank/DDBJ whole genome shotgun (WGS) entry which is preliminary data.</text>
</comment>
<feature type="region of interest" description="Disordered" evidence="1">
    <location>
        <begin position="422"/>
        <end position="452"/>
    </location>
</feature>
<name>A0AAV7YHL9_9EUKA</name>
<feature type="region of interest" description="Disordered" evidence="1">
    <location>
        <begin position="370"/>
        <end position="407"/>
    </location>
</feature>
<accession>A0AAV7YHL9</accession>
<feature type="compositionally biased region" description="Low complexity" evidence="1">
    <location>
        <begin position="754"/>
        <end position="767"/>
    </location>
</feature>
<dbReference type="Proteomes" id="UP001146793">
    <property type="component" value="Unassembled WGS sequence"/>
</dbReference>
<feature type="region of interest" description="Disordered" evidence="1">
    <location>
        <begin position="476"/>
        <end position="503"/>
    </location>
</feature>
<organism evidence="2 3">
    <name type="scientific">Anaeramoeba flamelloides</name>
    <dbReference type="NCBI Taxonomy" id="1746091"/>
    <lineage>
        <taxon>Eukaryota</taxon>
        <taxon>Metamonada</taxon>
        <taxon>Anaeramoebidae</taxon>
        <taxon>Anaeramoeba</taxon>
    </lineage>
</organism>
<dbReference type="EMBL" id="JANTQA010000057">
    <property type="protein sequence ID" value="KAJ3428450.1"/>
    <property type="molecule type" value="Genomic_DNA"/>
</dbReference>
<evidence type="ECO:0000256" key="1">
    <source>
        <dbReference type="SAM" id="MobiDB-lite"/>
    </source>
</evidence>
<evidence type="ECO:0000313" key="3">
    <source>
        <dbReference type="Proteomes" id="UP001146793"/>
    </source>
</evidence>
<reference evidence="2" key="1">
    <citation type="submission" date="2022-08" db="EMBL/GenBank/DDBJ databases">
        <title>Novel sulphate-reducing endosymbionts in the free-living metamonad Anaeramoeba.</title>
        <authorList>
            <person name="Jerlstrom-Hultqvist J."/>
            <person name="Cepicka I."/>
            <person name="Gallot-Lavallee L."/>
            <person name="Salas-Leiva D."/>
            <person name="Curtis B.A."/>
            <person name="Zahonova K."/>
            <person name="Pipaliya S."/>
            <person name="Dacks J."/>
            <person name="Roger A.J."/>
        </authorList>
    </citation>
    <scope>NUCLEOTIDE SEQUENCE</scope>
    <source>
        <strain evidence="2">Busselton2</strain>
    </source>
</reference>
<protein>
    <submittedName>
        <fullName evidence="2">Mlt-ten (Mlt-10) related</fullName>
    </submittedName>
</protein>
<feature type="compositionally biased region" description="Polar residues" evidence="1">
    <location>
        <begin position="768"/>
        <end position="780"/>
    </location>
</feature>
<gene>
    <name evidence="2" type="ORF">M0812_23773</name>
</gene>
<dbReference type="AlphaFoldDB" id="A0AAV7YHL9"/>
<evidence type="ECO:0000313" key="2">
    <source>
        <dbReference type="EMBL" id="KAJ3428450.1"/>
    </source>
</evidence>
<feature type="compositionally biased region" description="Basic and acidic residues" evidence="1">
    <location>
        <begin position="291"/>
        <end position="301"/>
    </location>
</feature>
<proteinExistence type="predicted"/>
<feature type="region of interest" description="Disordered" evidence="1">
    <location>
        <begin position="604"/>
        <end position="626"/>
    </location>
</feature>
<feature type="region of interest" description="Disordered" evidence="1">
    <location>
        <begin position="735"/>
        <end position="792"/>
    </location>
</feature>
<feature type="compositionally biased region" description="Low complexity" evidence="1">
    <location>
        <begin position="370"/>
        <end position="403"/>
    </location>
</feature>
<feature type="region of interest" description="Disordered" evidence="1">
    <location>
        <begin position="285"/>
        <end position="323"/>
    </location>
</feature>